<dbReference type="Pfam" id="PF23557">
    <property type="entry name" value="TPR_leprecan"/>
    <property type="match status" value="1"/>
</dbReference>
<evidence type="ECO:0000313" key="7">
    <source>
        <dbReference type="Proteomes" id="UP001177023"/>
    </source>
</evidence>
<feature type="non-terminal residue" evidence="6">
    <location>
        <position position="1"/>
    </location>
</feature>
<proteinExistence type="inferred from homology"/>
<keyword evidence="7" id="KW-1185">Reference proteome</keyword>
<evidence type="ECO:0000256" key="4">
    <source>
        <dbReference type="SAM" id="SignalP"/>
    </source>
</evidence>
<dbReference type="InterPro" id="IPR011990">
    <property type="entry name" value="TPR-like_helical_dom_sf"/>
</dbReference>
<dbReference type="Proteomes" id="UP001177023">
    <property type="component" value="Unassembled WGS sequence"/>
</dbReference>
<dbReference type="Gene3D" id="1.25.40.10">
    <property type="entry name" value="Tetratricopeptide repeat domain"/>
    <property type="match status" value="1"/>
</dbReference>
<dbReference type="GO" id="GO:0030199">
    <property type="term" value="P:collagen fibril organization"/>
    <property type="evidence" value="ECO:0007669"/>
    <property type="project" value="TreeGrafter"/>
</dbReference>
<reference evidence="6" key="1">
    <citation type="submission" date="2023-06" db="EMBL/GenBank/DDBJ databases">
        <authorList>
            <person name="Delattre M."/>
        </authorList>
    </citation>
    <scope>NUCLEOTIDE SEQUENCE</scope>
    <source>
        <strain evidence="6">AF72</strain>
    </source>
</reference>
<evidence type="ECO:0000313" key="6">
    <source>
        <dbReference type="EMBL" id="CAJ0572492.1"/>
    </source>
</evidence>
<evidence type="ECO:0000256" key="2">
    <source>
        <dbReference type="ARBA" id="ARBA00022729"/>
    </source>
</evidence>
<dbReference type="EMBL" id="CATQJA010002598">
    <property type="protein sequence ID" value="CAJ0572492.1"/>
    <property type="molecule type" value="Genomic_DNA"/>
</dbReference>
<feature type="domain" description="Leprecan-like alpha-helical" evidence="5">
    <location>
        <begin position="30"/>
        <end position="325"/>
    </location>
</feature>
<organism evidence="6 7">
    <name type="scientific">Mesorhabditis spiculigera</name>
    <dbReference type="NCBI Taxonomy" id="96644"/>
    <lineage>
        <taxon>Eukaryota</taxon>
        <taxon>Metazoa</taxon>
        <taxon>Ecdysozoa</taxon>
        <taxon>Nematoda</taxon>
        <taxon>Chromadorea</taxon>
        <taxon>Rhabditida</taxon>
        <taxon>Rhabditina</taxon>
        <taxon>Rhabditomorpha</taxon>
        <taxon>Rhabditoidea</taxon>
        <taxon>Rhabditidae</taxon>
        <taxon>Mesorhabditinae</taxon>
        <taxon>Mesorhabditis</taxon>
    </lineage>
</organism>
<keyword evidence="3" id="KW-0325">Glycoprotein</keyword>
<sequence>MKPSLLKLFLGFSGLVSLAKSNSDEPTITYEQLYTAGKQAYTKKEWTDCVGFMRRTVEDYNYYNDETIWCREMCEMKYPSSAEASGMALTHLTAQKALCLFRCKVERLGEDRPPPQRHLLWFELEEREPYRYMHICYWHLGDLKNAVKAAYTYLVRNPEHQETIENLQFYMKQDDYAAEMLDDFQRKDYETLYMDGVNAYHNSDWFGCIDRLERSLEKVLKEEQRCRLDCQDKIDWSSVEGTLEMDIIETSMKASVLRCAHGCFDRLGWVNGRKVGGHIISAHFEYMHMCQYQVMRGTDACISVANYLLFDNSPAMRRNRWAYEMQYGKPELFRPDQKYVDIHRKMILERRLLNYIEREFKVSKASQMAAESGKDREKWNEDVDDKDHFPYGEVGKLLTDGECRVLRAPIQTHLTDLLVEELTKRYDGVDWKVRIEFAMFIYTTENPE</sequence>
<dbReference type="GO" id="GO:0005783">
    <property type="term" value="C:endoplasmic reticulum"/>
    <property type="evidence" value="ECO:0007669"/>
    <property type="project" value="TreeGrafter"/>
</dbReference>
<evidence type="ECO:0000256" key="1">
    <source>
        <dbReference type="ARBA" id="ARBA00006487"/>
    </source>
</evidence>
<dbReference type="AlphaFoldDB" id="A0AA36CQR9"/>
<accession>A0AA36CQR9</accession>
<keyword evidence="2 4" id="KW-0732">Signal</keyword>
<feature type="chain" id="PRO_5041298311" description="Leprecan-like alpha-helical domain-containing protein" evidence="4">
    <location>
        <begin position="22"/>
        <end position="448"/>
    </location>
</feature>
<evidence type="ECO:0000256" key="3">
    <source>
        <dbReference type="ARBA" id="ARBA00023180"/>
    </source>
</evidence>
<feature type="signal peptide" evidence="4">
    <location>
        <begin position="1"/>
        <end position="21"/>
    </location>
</feature>
<name>A0AA36CQR9_9BILA</name>
<comment type="similarity">
    <text evidence="1">Belongs to the leprecan family.</text>
</comment>
<protein>
    <recommendedName>
        <fullName evidence="5">Leprecan-like alpha-helical domain-containing protein</fullName>
    </recommendedName>
</protein>
<evidence type="ECO:0000259" key="5">
    <source>
        <dbReference type="Pfam" id="PF23557"/>
    </source>
</evidence>
<dbReference type="GO" id="GO:0005518">
    <property type="term" value="F:collagen binding"/>
    <property type="evidence" value="ECO:0007669"/>
    <property type="project" value="TreeGrafter"/>
</dbReference>
<dbReference type="InterPro" id="IPR056585">
    <property type="entry name" value="Leprecan_dom"/>
</dbReference>
<gene>
    <name evidence="6" type="ORF">MSPICULIGERA_LOCUS10876</name>
</gene>
<dbReference type="PANTHER" id="PTHR13986:SF8">
    <property type="entry name" value="PROLYL 3-HYDROXYLASE 1-LIKE PROTEIN"/>
    <property type="match status" value="1"/>
</dbReference>
<comment type="caution">
    <text evidence="6">The sequence shown here is derived from an EMBL/GenBank/DDBJ whole genome shotgun (WGS) entry which is preliminary data.</text>
</comment>
<dbReference type="PANTHER" id="PTHR13986">
    <property type="entry name" value="PROTEIN LYSINE HYDROXYLATION COMPLEX COMPONENT"/>
    <property type="match status" value="1"/>
</dbReference>
<dbReference type="InterPro" id="IPR052284">
    <property type="entry name" value="Collagen_mod_leprecan"/>
</dbReference>